<evidence type="ECO:0000256" key="16">
    <source>
        <dbReference type="ARBA" id="ARBA00049209"/>
    </source>
</evidence>
<evidence type="ECO:0000256" key="14">
    <source>
        <dbReference type="ARBA" id="ARBA00025153"/>
    </source>
</evidence>
<dbReference type="Pfam" id="PF03853">
    <property type="entry name" value="YjeF_N"/>
    <property type="match status" value="1"/>
</dbReference>
<keyword evidence="7 17" id="KW-0067">ATP-binding</keyword>
<dbReference type="PANTHER" id="PTHR12592:SF0">
    <property type="entry name" value="ATP-DEPENDENT (S)-NAD(P)H-HYDRATE DEHYDRATASE"/>
    <property type="match status" value="1"/>
</dbReference>
<evidence type="ECO:0000256" key="15">
    <source>
        <dbReference type="ARBA" id="ARBA00048238"/>
    </source>
</evidence>
<evidence type="ECO:0000256" key="12">
    <source>
        <dbReference type="ARBA" id="ARBA00023239"/>
    </source>
</evidence>
<feature type="binding site" evidence="17">
    <location>
        <position position="422"/>
    </location>
    <ligand>
        <name>(6S)-NADPHX</name>
        <dbReference type="ChEBI" id="CHEBI:64076"/>
    </ligand>
</feature>
<sequence>MRAAWRVAQVRAAEASVMKTLPDGALMQRAAAGLARRCADSLPRVYGSRVLLLVGSGGNGGDALYAGARLARRGARVDALLFDPERVHRPAAEAFHAAGGRLLVAGEGRPGPADLVVDGILGIGGKGGLREPAAAHVADLADLLRAAPVIAVDVPSGVDADTGAVTGMAIHADVTVTFGVLKPGLLVGAGAVHAGIVELVDIGLEAHLDGDPALYVPDAADLAAWWPRPRANDNKYSRGVVGLATGSAKYPGAAVLSVGGATAGPSGLVRYAGGAADAVRFQHPPVVATERVADAGRVQAWVCGSGLGTDERAYGELRAVLGTPVPAVIDADGLTLLANAPMADRFRERDAPTVVTPHDGEFQRLAGGAPGDDRVAAATGLAARMDAVVLLKGDRTIVATPDGRVFVNPTGTAVLATGGTGDVLAGLLGSLLAGGLPAELAAIAAAYAHGLAGRLAAERGPVTAADVAFHLREAVAILTRG</sequence>
<feature type="domain" description="YjeF C-terminal" evidence="20">
    <location>
        <begin position="218"/>
        <end position="478"/>
    </location>
</feature>
<comment type="similarity">
    <text evidence="4 19">In the C-terminal section; belongs to the NnrD/CARKD family.</text>
</comment>
<name>A0ABN3GY57_9ACTN</name>
<feature type="binding site" evidence="18">
    <location>
        <position position="59"/>
    </location>
    <ligand>
        <name>K(+)</name>
        <dbReference type="ChEBI" id="CHEBI:29103"/>
    </ligand>
</feature>
<comment type="function">
    <text evidence="18">Catalyzes the epimerization of the S- and R-forms of NAD(P)HX, a damaged form of NAD(P)H that is a result of enzymatic or heat-dependent hydration. This is a prerequisite for the S-specific NAD(P)H-hydrate dehydratase to allow the repair of both epimers of NAD(P)HX.</text>
</comment>
<feature type="binding site" evidence="18">
    <location>
        <position position="156"/>
    </location>
    <ligand>
        <name>K(+)</name>
        <dbReference type="ChEBI" id="CHEBI:29103"/>
    </ligand>
</feature>
<evidence type="ECO:0000256" key="10">
    <source>
        <dbReference type="ARBA" id="ARBA00023027"/>
    </source>
</evidence>
<keyword evidence="8 17" id="KW-0521">NADP</keyword>
<accession>A0ABN3GY57</accession>
<evidence type="ECO:0000256" key="13">
    <source>
        <dbReference type="ARBA" id="ARBA00023268"/>
    </source>
</evidence>
<feature type="binding site" evidence="17">
    <location>
        <position position="421"/>
    </location>
    <ligand>
        <name>AMP</name>
        <dbReference type="ChEBI" id="CHEBI:456215"/>
    </ligand>
</feature>
<evidence type="ECO:0000256" key="11">
    <source>
        <dbReference type="ARBA" id="ARBA00023235"/>
    </source>
</evidence>
<comment type="similarity">
    <text evidence="18">Belongs to the NnrE/AIBP family.</text>
</comment>
<dbReference type="CDD" id="cd01171">
    <property type="entry name" value="YXKO-related"/>
    <property type="match status" value="1"/>
</dbReference>
<dbReference type="NCBIfam" id="TIGR00196">
    <property type="entry name" value="yjeF_cterm"/>
    <property type="match status" value="1"/>
</dbReference>
<dbReference type="PROSITE" id="PS51383">
    <property type="entry name" value="YJEF_C_3"/>
    <property type="match status" value="1"/>
</dbReference>
<dbReference type="EC" id="5.1.99.6" evidence="19"/>
<dbReference type="InterPro" id="IPR004443">
    <property type="entry name" value="YjeF_N_dom"/>
</dbReference>
<evidence type="ECO:0000256" key="7">
    <source>
        <dbReference type="ARBA" id="ARBA00022840"/>
    </source>
</evidence>
<feature type="binding site" evidence="17">
    <location>
        <position position="358"/>
    </location>
    <ligand>
        <name>(6S)-NADPHX</name>
        <dbReference type="ChEBI" id="CHEBI:64076"/>
    </ligand>
</feature>
<keyword evidence="9 18" id="KW-0630">Potassium</keyword>
<comment type="caution">
    <text evidence="22">The sequence shown here is derived from an EMBL/GenBank/DDBJ whole genome shotgun (WGS) entry which is preliminary data.</text>
</comment>
<feature type="binding site" evidence="17">
    <location>
        <position position="306"/>
    </location>
    <ligand>
        <name>(6S)-NADPHX</name>
        <dbReference type="ChEBI" id="CHEBI:64076"/>
    </ligand>
</feature>
<dbReference type="EC" id="4.2.1.136" evidence="19"/>
<comment type="catalytic activity">
    <reaction evidence="2 18 19">
        <text>(6R)-NADPHX = (6S)-NADPHX</text>
        <dbReference type="Rhea" id="RHEA:32227"/>
        <dbReference type="ChEBI" id="CHEBI:64076"/>
        <dbReference type="ChEBI" id="CHEBI:64077"/>
        <dbReference type="EC" id="5.1.99.6"/>
    </reaction>
</comment>
<evidence type="ECO:0000256" key="2">
    <source>
        <dbReference type="ARBA" id="ARBA00000909"/>
    </source>
</evidence>
<comment type="function">
    <text evidence="17">Catalyzes the dehydration of the S-form of NAD(P)HX at the expense of ADP, which is converted to AMP. Together with NAD(P)HX epimerase, which catalyzes the epimerization of the S- and R-forms, the enzyme allows the repair of both epimers of NAD(P)HX, a damaged form of NAD(P)H that is a result of enzymatic or heat-dependent hydration.</text>
</comment>
<dbReference type="InterPro" id="IPR030677">
    <property type="entry name" value="Nnr"/>
</dbReference>
<dbReference type="SUPFAM" id="SSF64153">
    <property type="entry name" value="YjeF N-terminal domain-like"/>
    <property type="match status" value="1"/>
</dbReference>
<comment type="catalytic activity">
    <reaction evidence="15 17 19">
        <text>(6S)-NADHX + ADP = AMP + phosphate + NADH + H(+)</text>
        <dbReference type="Rhea" id="RHEA:32223"/>
        <dbReference type="ChEBI" id="CHEBI:15378"/>
        <dbReference type="ChEBI" id="CHEBI:43474"/>
        <dbReference type="ChEBI" id="CHEBI:57945"/>
        <dbReference type="ChEBI" id="CHEBI:64074"/>
        <dbReference type="ChEBI" id="CHEBI:456215"/>
        <dbReference type="ChEBI" id="CHEBI:456216"/>
        <dbReference type="EC" id="4.2.1.136"/>
    </reaction>
</comment>
<comment type="cofactor">
    <cofactor evidence="17">
        <name>Mg(2+)</name>
        <dbReference type="ChEBI" id="CHEBI:18420"/>
    </cofactor>
</comment>
<evidence type="ECO:0000256" key="6">
    <source>
        <dbReference type="ARBA" id="ARBA00022741"/>
    </source>
</evidence>
<evidence type="ECO:0000256" key="18">
    <source>
        <dbReference type="HAMAP-Rule" id="MF_01966"/>
    </source>
</evidence>
<comment type="function">
    <text evidence="14 19">Bifunctional enzyme that catalyzes the epimerization of the S- and R-forms of NAD(P)HX and the dehydration of the S-form of NAD(P)HX at the expense of ADP, which is converted to AMP. This allows the repair of both epimers of NAD(P)HX, a damaged form of NAD(P)H that is a result of enzymatic or heat-dependent hydration.</text>
</comment>
<dbReference type="PROSITE" id="PS01050">
    <property type="entry name" value="YJEF_C_2"/>
    <property type="match status" value="1"/>
</dbReference>
<dbReference type="InterPro" id="IPR029056">
    <property type="entry name" value="Ribokinase-like"/>
</dbReference>
<dbReference type="HAMAP" id="MF_01966">
    <property type="entry name" value="NADHX_epimerase"/>
    <property type="match status" value="1"/>
</dbReference>
<keyword evidence="6 17" id="KW-0547">Nucleotide-binding</keyword>
<comment type="subunit">
    <text evidence="17">Homotetramer.</text>
</comment>
<dbReference type="InterPro" id="IPR017953">
    <property type="entry name" value="Carbohydrate_kinase_pred_CS"/>
</dbReference>
<protein>
    <recommendedName>
        <fullName evidence="19">Bifunctional NAD(P)H-hydrate repair enzyme</fullName>
    </recommendedName>
    <alternativeName>
        <fullName evidence="19">Nicotinamide nucleotide repair protein</fullName>
    </alternativeName>
    <domain>
        <recommendedName>
            <fullName evidence="19">ADP-dependent (S)-NAD(P)H-hydrate dehydratase</fullName>
            <ecNumber evidence="19">4.2.1.136</ecNumber>
        </recommendedName>
        <alternativeName>
            <fullName evidence="19">ADP-dependent NAD(P)HX dehydratase</fullName>
        </alternativeName>
    </domain>
    <domain>
        <recommendedName>
            <fullName evidence="19">NAD(P)H-hydrate epimerase</fullName>
            <ecNumber evidence="19">5.1.99.6</ecNumber>
        </recommendedName>
    </domain>
</protein>
<dbReference type="Proteomes" id="UP001501444">
    <property type="component" value="Unassembled WGS sequence"/>
</dbReference>
<evidence type="ECO:0000256" key="9">
    <source>
        <dbReference type="ARBA" id="ARBA00022958"/>
    </source>
</evidence>
<feature type="binding site" evidence="17">
    <location>
        <begin position="392"/>
        <end position="396"/>
    </location>
    <ligand>
        <name>AMP</name>
        <dbReference type="ChEBI" id="CHEBI:456215"/>
    </ligand>
</feature>
<keyword evidence="10 17" id="KW-0520">NAD</keyword>
<feature type="binding site" evidence="18">
    <location>
        <position position="153"/>
    </location>
    <ligand>
        <name>(6S)-NADPHX</name>
        <dbReference type="ChEBI" id="CHEBI:64076"/>
    </ligand>
</feature>
<evidence type="ECO:0000256" key="17">
    <source>
        <dbReference type="HAMAP-Rule" id="MF_01965"/>
    </source>
</evidence>
<dbReference type="InterPro" id="IPR000631">
    <property type="entry name" value="CARKD"/>
</dbReference>
<comment type="similarity">
    <text evidence="17">Belongs to the NnrD/CARKD family.</text>
</comment>
<evidence type="ECO:0000256" key="8">
    <source>
        <dbReference type="ARBA" id="ARBA00022857"/>
    </source>
</evidence>
<comment type="cofactor">
    <cofactor evidence="18 19">
        <name>K(+)</name>
        <dbReference type="ChEBI" id="CHEBI:29103"/>
    </cofactor>
    <text evidence="18 19">Binds 1 potassium ion per subunit.</text>
</comment>
<keyword evidence="11 18" id="KW-0413">Isomerase</keyword>
<dbReference type="HAMAP" id="MF_01965">
    <property type="entry name" value="NADHX_dehydratase"/>
    <property type="match status" value="1"/>
</dbReference>
<keyword evidence="5 18" id="KW-0479">Metal-binding</keyword>
<dbReference type="SUPFAM" id="SSF53613">
    <property type="entry name" value="Ribokinase-like"/>
    <property type="match status" value="1"/>
</dbReference>
<evidence type="ECO:0000256" key="19">
    <source>
        <dbReference type="PIRNR" id="PIRNR017184"/>
    </source>
</evidence>
<evidence type="ECO:0000256" key="4">
    <source>
        <dbReference type="ARBA" id="ARBA00009524"/>
    </source>
</evidence>
<dbReference type="EMBL" id="BAAARV010000058">
    <property type="protein sequence ID" value="GAA2363960.1"/>
    <property type="molecule type" value="Genomic_DNA"/>
</dbReference>
<gene>
    <name evidence="17" type="primary">nnrD</name>
    <name evidence="18" type="synonym">nnrE</name>
    <name evidence="22" type="ORF">GCM10010170_061340</name>
</gene>
<keyword evidence="13" id="KW-0511">Multifunctional enzyme</keyword>
<evidence type="ECO:0000259" key="21">
    <source>
        <dbReference type="PROSITE" id="PS51385"/>
    </source>
</evidence>
<evidence type="ECO:0000256" key="3">
    <source>
        <dbReference type="ARBA" id="ARBA00006001"/>
    </source>
</evidence>
<dbReference type="Gene3D" id="3.40.1190.20">
    <property type="match status" value="1"/>
</dbReference>
<dbReference type="PANTHER" id="PTHR12592">
    <property type="entry name" value="ATP-DEPENDENT (S)-NAD(P)H-HYDRATE DEHYDRATASE FAMILY MEMBER"/>
    <property type="match status" value="1"/>
</dbReference>
<organism evidence="22 23">
    <name type="scientific">Dactylosporangium salmoneum</name>
    <dbReference type="NCBI Taxonomy" id="53361"/>
    <lineage>
        <taxon>Bacteria</taxon>
        <taxon>Bacillati</taxon>
        <taxon>Actinomycetota</taxon>
        <taxon>Actinomycetes</taxon>
        <taxon>Micromonosporales</taxon>
        <taxon>Micromonosporaceae</taxon>
        <taxon>Dactylosporangium</taxon>
    </lineage>
</organism>
<evidence type="ECO:0000313" key="22">
    <source>
        <dbReference type="EMBL" id="GAA2363960.1"/>
    </source>
</evidence>
<comment type="catalytic activity">
    <reaction evidence="16 17 19">
        <text>(6S)-NADPHX + ADP = AMP + phosphate + NADPH + H(+)</text>
        <dbReference type="Rhea" id="RHEA:32235"/>
        <dbReference type="ChEBI" id="CHEBI:15378"/>
        <dbReference type="ChEBI" id="CHEBI:43474"/>
        <dbReference type="ChEBI" id="CHEBI:57783"/>
        <dbReference type="ChEBI" id="CHEBI:64076"/>
        <dbReference type="ChEBI" id="CHEBI:456215"/>
        <dbReference type="ChEBI" id="CHEBI:456216"/>
        <dbReference type="EC" id="4.2.1.136"/>
    </reaction>
</comment>
<comment type="catalytic activity">
    <reaction evidence="1 18 19">
        <text>(6R)-NADHX = (6S)-NADHX</text>
        <dbReference type="Rhea" id="RHEA:32215"/>
        <dbReference type="ChEBI" id="CHEBI:64074"/>
        <dbReference type="ChEBI" id="CHEBI:64075"/>
        <dbReference type="EC" id="5.1.99.6"/>
    </reaction>
</comment>
<proteinExistence type="inferred from homology"/>
<keyword evidence="12 17" id="KW-0456">Lyase</keyword>
<dbReference type="RefSeq" id="WP_344616020.1">
    <property type="nucleotide sequence ID" value="NZ_BAAARV010000058.1"/>
</dbReference>
<comment type="similarity">
    <text evidence="3 19">In the N-terminal section; belongs to the NnrE/AIBP family.</text>
</comment>
<comment type="caution">
    <text evidence="18">Lacks conserved residue(s) required for the propagation of feature annotation.</text>
</comment>
<feature type="binding site" evidence="18">
    <location>
        <position position="118"/>
    </location>
    <ligand>
        <name>K(+)</name>
        <dbReference type="ChEBI" id="CHEBI:29103"/>
    </ligand>
</feature>
<keyword evidence="23" id="KW-1185">Reference proteome</keyword>
<evidence type="ECO:0000313" key="23">
    <source>
        <dbReference type="Proteomes" id="UP001501444"/>
    </source>
</evidence>
<dbReference type="NCBIfam" id="TIGR00197">
    <property type="entry name" value="yjeF_nterm"/>
    <property type="match status" value="1"/>
</dbReference>
<dbReference type="Pfam" id="PF01256">
    <property type="entry name" value="Carb_kinase"/>
    <property type="match status" value="1"/>
</dbReference>
<feature type="binding site" evidence="18">
    <location>
        <begin position="122"/>
        <end position="128"/>
    </location>
    <ligand>
        <name>(6S)-NADPHX</name>
        <dbReference type="ChEBI" id="CHEBI:64076"/>
    </ligand>
</feature>
<reference evidence="22 23" key="1">
    <citation type="journal article" date="2019" name="Int. J. Syst. Evol. Microbiol.">
        <title>The Global Catalogue of Microorganisms (GCM) 10K type strain sequencing project: providing services to taxonomists for standard genome sequencing and annotation.</title>
        <authorList>
            <consortium name="The Broad Institute Genomics Platform"/>
            <consortium name="The Broad Institute Genome Sequencing Center for Infectious Disease"/>
            <person name="Wu L."/>
            <person name="Ma J."/>
        </authorList>
    </citation>
    <scope>NUCLEOTIDE SEQUENCE [LARGE SCALE GENOMIC DNA]</scope>
    <source>
        <strain evidence="22 23">JCM 3272</strain>
    </source>
</reference>
<dbReference type="InterPro" id="IPR036652">
    <property type="entry name" value="YjeF_N_dom_sf"/>
</dbReference>
<dbReference type="PIRSF" id="PIRSF017184">
    <property type="entry name" value="Nnr"/>
    <property type="match status" value="1"/>
</dbReference>
<evidence type="ECO:0000259" key="20">
    <source>
        <dbReference type="PROSITE" id="PS51383"/>
    </source>
</evidence>
<dbReference type="Gene3D" id="3.40.50.10260">
    <property type="entry name" value="YjeF N-terminal domain"/>
    <property type="match status" value="1"/>
</dbReference>
<evidence type="ECO:0000256" key="1">
    <source>
        <dbReference type="ARBA" id="ARBA00000013"/>
    </source>
</evidence>
<dbReference type="PROSITE" id="PS51385">
    <property type="entry name" value="YJEF_N"/>
    <property type="match status" value="1"/>
</dbReference>
<feature type="domain" description="YjeF N-terminal" evidence="21">
    <location>
        <begin position="10"/>
        <end position="210"/>
    </location>
</feature>
<feature type="binding site" evidence="18">
    <location>
        <begin position="58"/>
        <end position="62"/>
    </location>
    <ligand>
        <name>(6S)-NADPHX</name>
        <dbReference type="ChEBI" id="CHEBI:64076"/>
    </ligand>
</feature>
<evidence type="ECO:0000256" key="5">
    <source>
        <dbReference type="ARBA" id="ARBA00022723"/>
    </source>
</evidence>
<feature type="binding site" evidence="17">
    <location>
        <position position="253"/>
    </location>
    <ligand>
        <name>(6S)-NADPHX</name>
        <dbReference type="ChEBI" id="CHEBI:64076"/>
    </ligand>
</feature>